<dbReference type="CDD" id="cd23814">
    <property type="entry name" value="UEV_AKTIP"/>
    <property type="match status" value="1"/>
</dbReference>
<dbReference type="SUPFAM" id="SSF54495">
    <property type="entry name" value="UBC-like"/>
    <property type="match status" value="1"/>
</dbReference>
<comment type="caution">
    <text evidence="3">The sequence shown here is derived from an EMBL/GenBank/DDBJ whole genome shotgun (WGS) entry which is preliminary data.</text>
</comment>
<dbReference type="SMART" id="SM00212">
    <property type="entry name" value="UBCc"/>
    <property type="match status" value="1"/>
</dbReference>
<dbReference type="AlphaFoldDB" id="L8WYK8"/>
<sequence length="200" mass="22461">MFATLPPPKINWSSRSRPTTPSHQPEQPKPKDKTLAHAKLCHLRYYRSAIFRFKITFPSDYPARPPVVQFTTDVYHPLVSTKDGIFSLAPRIPDWSSHEHNVFHILHWIKASFKKRALDGLDEASCLNKDAFRMYKESTSSFASLAAQSASLSQSSSALYGENRDASDTGILMFSRTSSSDLNKLRSELGLTSWASQPTA</sequence>
<dbReference type="InterPro" id="IPR000608">
    <property type="entry name" value="UBC"/>
</dbReference>
<dbReference type="HOGENOM" id="CLU_092140_0_0_1"/>
<dbReference type="Pfam" id="PF00179">
    <property type="entry name" value="UQ_con"/>
    <property type="match status" value="1"/>
</dbReference>
<feature type="compositionally biased region" description="Polar residues" evidence="1">
    <location>
        <begin position="11"/>
        <end position="25"/>
    </location>
</feature>
<evidence type="ECO:0000259" key="2">
    <source>
        <dbReference type="PROSITE" id="PS50127"/>
    </source>
</evidence>
<evidence type="ECO:0000313" key="4">
    <source>
        <dbReference type="Proteomes" id="UP000011668"/>
    </source>
</evidence>
<dbReference type="STRING" id="983506.L8WYK8"/>
<feature type="region of interest" description="Disordered" evidence="1">
    <location>
        <begin position="1"/>
        <end position="33"/>
    </location>
</feature>
<reference evidence="3 4" key="1">
    <citation type="journal article" date="2013" name="Nat. Commun.">
        <title>The evolution and pathogenic mechanisms of the rice sheath blight pathogen.</title>
        <authorList>
            <person name="Zheng A."/>
            <person name="Lin R."/>
            <person name="Xu L."/>
            <person name="Qin P."/>
            <person name="Tang C."/>
            <person name="Ai P."/>
            <person name="Zhang D."/>
            <person name="Liu Y."/>
            <person name="Sun Z."/>
            <person name="Feng H."/>
            <person name="Wang Y."/>
            <person name="Chen Y."/>
            <person name="Liang X."/>
            <person name="Fu R."/>
            <person name="Li Q."/>
            <person name="Zhang J."/>
            <person name="Yu X."/>
            <person name="Xie Z."/>
            <person name="Ding L."/>
            <person name="Guan P."/>
            <person name="Tang J."/>
            <person name="Liang Y."/>
            <person name="Wang S."/>
            <person name="Deng Q."/>
            <person name="Li S."/>
            <person name="Zhu J."/>
            <person name="Wang L."/>
            <person name="Liu H."/>
            <person name="Li P."/>
        </authorList>
    </citation>
    <scope>NUCLEOTIDE SEQUENCE [LARGE SCALE GENOMIC DNA]</scope>
    <source>
        <strain evidence="4">AG-1 IA</strain>
    </source>
</reference>
<dbReference type="EMBL" id="AFRT01000977">
    <property type="protein sequence ID" value="ELU41897.1"/>
    <property type="molecule type" value="Genomic_DNA"/>
</dbReference>
<name>L8WYK8_THACA</name>
<keyword evidence="4" id="KW-1185">Reference proteome</keyword>
<dbReference type="InterPro" id="IPR016135">
    <property type="entry name" value="UBQ-conjugating_enzyme/RWD"/>
</dbReference>
<organism evidence="3 4">
    <name type="scientific">Thanatephorus cucumeris (strain AG1-IA)</name>
    <name type="common">Rice sheath blight fungus</name>
    <name type="synonym">Rhizoctonia solani</name>
    <dbReference type="NCBI Taxonomy" id="983506"/>
    <lineage>
        <taxon>Eukaryota</taxon>
        <taxon>Fungi</taxon>
        <taxon>Dikarya</taxon>
        <taxon>Basidiomycota</taxon>
        <taxon>Agaricomycotina</taxon>
        <taxon>Agaricomycetes</taxon>
        <taxon>Cantharellales</taxon>
        <taxon>Ceratobasidiaceae</taxon>
        <taxon>Rhizoctonia</taxon>
        <taxon>Rhizoctonia solani AG-1</taxon>
    </lineage>
</organism>
<dbReference type="Proteomes" id="UP000011668">
    <property type="component" value="Unassembled WGS sequence"/>
</dbReference>
<gene>
    <name evidence="3" type="ORF">AG1IA_04076</name>
</gene>
<accession>L8WYK8</accession>
<protein>
    <submittedName>
        <fullName evidence="3">Ubiquitin-conjugating enzyme domain-containing protein</fullName>
    </submittedName>
</protein>
<dbReference type="Gene3D" id="3.10.110.10">
    <property type="entry name" value="Ubiquitin Conjugating Enzyme"/>
    <property type="match status" value="1"/>
</dbReference>
<dbReference type="PROSITE" id="PS50127">
    <property type="entry name" value="UBC_2"/>
    <property type="match status" value="1"/>
</dbReference>
<proteinExistence type="predicted"/>
<evidence type="ECO:0000313" key="3">
    <source>
        <dbReference type="EMBL" id="ELU41897.1"/>
    </source>
</evidence>
<dbReference type="OrthoDB" id="5596422at2759"/>
<feature type="domain" description="UBC core" evidence="2">
    <location>
        <begin position="1"/>
        <end position="155"/>
    </location>
</feature>
<evidence type="ECO:0000256" key="1">
    <source>
        <dbReference type="SAM" id="MobiDB-lite"/>
    </source>
</evidence>
<dbReference type="OMA" id="SSHEHNV"/>